<evidence type="ECO:0000256" key="3">
    <source>
        <dbReference type="ARBA" id="ARBA00023163"/>
    </source>
</evidence>
<dbReference type="SUPFAM" id="SSF48498">
    <property type="entry name" value="Tetracyclin repressor-like, C-terminal domain"/>
    <property type="match status" value="1"/>
</dbReference>
<protein>
    <submittedName>
        <fullName evidence="6">TetR family transcriptional regulator</fullName>
    </submittedName>
    <submittedName>
        <fullName evidence="7">Transcriptional regulator, TetR family</fullName>
    </submittedName>
</protein>
<dbReference type="InterPro" id="IPR001647">
    <property type="entry name" value="HTH_TetR"/>
</dbReference>
<keyword evidence="8" id="KW-1185">Reference proteome</keyword>
<dbReference type="Proteomes" id="UP000051562">
    <property type="component" value="Unassembled WGS sequence"/>
</dbReference>
<dbReference type="GO" id="GO:0003700">
    <property type="term" value="F:DNA-binding transcription factor activity"/>
    <property type="evidence" value="ECO:0007669"/>
    <property type="project" value="TreeGrafter"/>
</dbReference>
<dbReference type="AlphaFoldDB" id="A0A0Q3I6W7"/>
<feature type="DNA-binding region" description="H-T-H motif" evidence="4">
    <location>
        <begin position="28"/>
        <end position="47"/>
    </location>
</feature>
<dbReference type="PROSITE" id="PS50977">
    <property type="entry name" value="HTH_TETR_2"/>
    <property type="match status" value="1"/>
</dbReference>
<dbReference type="Pfam" id="PF17935">
    <property type="entry name" value="TetR_C_27"/>
    <property type="match status" value="1"/>
</dbReference>
<accession>A0A0Q3I6W7</accession>
<evidence type="ECO:0000256" key="4">
    <source>
        <dbReference type="PROSITE-ProRule" id="PRU00335"/>
    </source>
</evidence>
<evidence type="ECO:0000313" key="8">
    <source>
        <dbReference type="Proteomes" id="UP000051562"/>
    </source>
</evidence>
<evidence type="ECO:0000313" key="9">
    <source>
        <dbReference type="Proteomes" id="UP000190130"/>
    </source>
</evidence>
<keyword evidence="1" id="KW-0805">Transcription regulation</keyword>
<dbReference type="PRINTS" id="PR00455">
    <property type="entry name" value="HTHTETR"/>
</dbReference>
<evidence type="ECO:0000313" key="7">
    <source>
        <dbReference type="EMBL" id="SKC01289.1"/>
    </source>
</evidence>
<name>A0A0Q3I6W7_9HYPH</name>
<dbReference type="SUPFAM" id="SSF46689">
    <property type="entry name" value="Homeodomain-like"/>
    <property type="match status" value="1"/>
</dbReference>
<dbReference type="InterPro" id="IPR009057">
    <property type="entry name" value="Homeodomain-like_sf"/>
</dbReference>
<organism evidence="6 8">
    <name type="scientific">Bosea thiooxidans</name>
    <dbReference type="NCBI Taxonomy" id="53254"/>
    <lineage>
        <taxon>Bacteria</taxon>
        <taxon>Pseudomonadati</taxon>
        <taxon>Pseudomonadota</taxon>
        <taxon>Alphaproteobacteria</taxon>
        <taxon>Hyphomicrobiales</taxon>
        <taxon>Boseaceae</taxon>
        <taxon>Bosea</taxon>
    </lineage>
</organism>
<dbReference type="RefSeq" id="WP_055728112.1">
    <property type="nucleotide sequence ID" value="NZ_FUYX01000010.1"/>
</dbReference>
<sequence length="199" mass="22163">MPQREPSETRILTVASEHLRKFGLKRFTVVAVAEEAGMTHANVYRYFPSRVALIDAVVDVWLKATERRLADIADGPDPADDKLERLILALAKANRDLLQEDPHLFAALSLAVAKRHAISRRNRTRVRALFERVVDEGIATGVFEPRDRDRAIAFVIDATNRFIHPASLALEADVPQASVDTRLATLIRVILRVLGSGIV</sequence>
<feature type="domain" description="HTH tetR-type" evidence="5">
    <location>
        <begin position="5"/>
        <end position="65"/>
    </location>
</feature>
<evidence type="ECO:0000256" key="1">
    <source>
        <dbReference type="ARBA" id="ARBA00023015"/>
    </source>
</evidence>
<dbReference type="PANTHER" id="PTHR30055:SF234">
    <property type="entry name" value="HTH-TYPE TRANSCRIPTIONAL REGULATOR BETI"/>
    <property type="match status" value="1"/>
</dbReference>
<dbReference type="InterPro" id="IPR041478">
    <property type="entry name" value="TetR_C_27"/>
</dbReference>
<dbReference type="InterPro" id="IPR036271">
    <property type="entry name" value="Tet_transcr_reg_TetR-rel_C_sf"/>
</dbReference>
<dbReference type="Proteomes" id="UP000190130">
    <property type="component" value="Unassembled WGS sequence"/>
</dbReference>
<keyword evidence="3" id="KW-0804">Transcription</keyword>
<dbReference type="Pfam" id="PF00440">
    <property type="entry name" value="TetR_N"/>
    <property type="match status" value="1"/>
</dbReference>
<dbReference type="OrthoDB" id="9802498at2"/>
<keyword evidence="2 4" id="KW-0238">DNA-binding</keyword>
<evidence type="ECO:0000259" key="5">
    <source>
        <dbReference type="PROSITE" id="PS50977"/>
    </source>
</evidence>
<dbReference type="STRING" id="53254.SAMN05660750_03645"/>
<gene>
    <name evidence="6" type="ORF">ARD30_04495</name>
    <name evidence="7" type="ORF">SAMN05660750_03645</name>
</gene>
<dbReference type="InterPro" id="IPR050109">
    <property type="entry name" value="HTH-type_TetR-like_transc_reg"/>
</dbReference>
<dbReference type="EMBL" id="LMAR01000034">
    <property type="protein sequence ID" value="KQK30581.1"/>
    <property type="molecule type" value="Genomic_DNA"/>
</dbReference>
<dbReference type="GO" id="GO:0000976">
    <property type="term" value="F:transcription cis-regulatory region binding"/>
    <property type="evidence" value="ECO:0007669"/>
    <property type="project" value="TreeGrafter"/>
</dbReference>
<reference evidence="6 8" key="1">
    <citation type="submission" date="2015-10" db="EMBL/GenBank/DDBJ databases">
        <title>Draft genome of Bosea thiooxidans.</title>
        <authorList>
            <person name="Wang X."/>
        </authorList>
    </citation>
    <scope>NUCLEOTIDE SEQUENCE [LARGE SCALE GENOMIC DNA]</scope>
    <source>
        <strain evidence="6 8">CGMCC 9174</strain>
    </source>
</reference>
<dbReference type="Gene3D" id="1.10.357.10">
    <property type="entry name" value="Tetracycline Repressor, domain 2"/>
    <property type="match status" value="1"/>
</dbReference>
<evidence type="ECO:0000256" key="2">
    <source>
        <dbReference type="ARBA" id="ARBA00023125"/>
    </source>
</evidence>
<proteinExistence type="predicted"/>
<dbReference type="PANTHER" id="PTHR30055">
    <property type="entry name" value="HTH-TYPE TRANSCRIPTIONAL REGULATOR RUTR"/>
    <property type="match status" value="1"/>
</dbReference>
<reference evidence="7 9" key="2">
    <citation type="submission" date="2017-02" db="EMBL/GenBank/DDBJ databases">
        <authorList>
            <person name="Peterson S.W."/>
        </authorList>
    </citation>
    <scope>NUCLEOTIDE SEQUENCE [LARGE SCALE GENOMIC DNA]</scope>
    <source>
        <strain evidence="7 9">DSM 9653</strain>
    </source>
</reference>
<dbReference type="EMBL" id="FUYX01000010">
    <property type="protein sequence ID" value="SKC01289.1"/>
    <property type="molecule type" value="Genomic_DNA"/>
</dbReference>
<evidence type="ECO:0000313" key="6">
    <source>
        <dbReference type="EMBL" id="KQK30581.1"/>
    </source>
</evidence>